<organism evidence="7 8">
    <name type="scientific">Setomelanomma holmii</name>
    <dbReference type="NCBI Taxonomy" id="210430"/>
    <lineage>
        <taxon>Eukaryota</taxon>
        <taxon>Fungi</taxon>
        <taxon>Dikarya</taxon>
        <taxon>Ascomycota</taxon>
        <taxon>Pezizomycotina</taxon>
        <taxon>Dothideomycetes</taxon>
        <taxon>Pleosporomycetidae</taxon>
        <taxon>Pleosporales</taxon>
        <taxon>Pleosporineae</taxon>
        <taxon>Phaeosphaeriaceae</taxon>
        <taxon>Setomelanomma</taxon>
    </lineage>
</organism>
<sequence length="365" mass="40244">MLSSVPSLSVSTQSISDDPSSSNGCSETSVRPDDNGWVPPGTCGYTSRPYYPSFAAALVFSAAAAAILVGYAFMILRVARRRRRLPDHSTPSRRASPLLPVFGTFTSTCLLVAYVLRAIGTRFQQVPEFVAFSDTLVLMCPSLIFAFDCIVIIRIWTNLFSDEKFAGLAARALSRILFVVIPLLAAEQVFASVLIAPKHRPSASRASSNTAMLGLKLYLVGIGFQEVIVVYTCYLAVMLHRTSNDHTHDRSHTSSQKTSFDWRSASYALLFSLVAISIRIIYRLVELSGIFTGYLLVLMHKEVFFYTLECLPILAALGVWTFVDMQGWLDQPSSIRAPNAAYRYHEVSGELEDSNAVLLGRVSPE</sequence>
<feature type="compositionally biased region" description="Low complexity" evidence="5">
    <location>
        <begin position="1"/>
        <end position="26"/>
    </location>
</feature>
<name>A0A9P4LH88_9PLEO</name>
<evidence type="ECO:0000256" key="1">
    <source>
        <dbReference type="ARBA" id="ARBA00004141"/>
    </source>
</evidence>
<keyword evidence="8" id="KW-1185">Reference proteome</keyword>
<dbReference type="InterPro" id="IPR007568">
    <property type="entry name" value="RTA1"/>
</dbReference>
<dbReference type="PANTHER" id="PTHR31465:SF15">
    <property type="entry name" value="LIPID TRANSPORTER ATNI-RELATED"/>
    <property type="match status" value="1"/>
</dbReference>
<dbReference type="OrthoDB" id="5384040at2759"/>
<evidence type="ECO:0000256" key="6">
    <source>
        <dbReference type="SAM" id="Phobius"/>
    </source>
</evidence>
<evidence type="ECO:0000313" key="7">
    <source>
        <dbReference type="EMBL" id="KAF2025188.1"/>
    </source>
</evidence>
<dbReference type="EMBL" id="ML978272">
    <property type="protein sequence ID" value="KAF2025188.1"/>
    <property type="molecule type" value="Genomic_DNA"/>
</dbReference>
<feature type="transmembrane region" description="Helical" evidence="6">
    <location>
        <begin position="97"/>
        <end position="116"/>
    </location>
</feature>
<feature type="transmembrane region" description="Helical" evidence="6">
    <location>
        <begin position="136"/>
        <end position="156"/>
    </location>
</feature>
<keyword evidence="4 6" id="KW-0472">Membrane</keyword>
<evidence type="ECO:0000256" key="2">
    <source>
        <dbReference type="ARBA" id="ARBA00022692"/>
    </source>
</evidence>
<evidence type="ECO:0000313" key="8">
    <source>
        <dbReference type="Proteomes" id="UP000799777"/>
    </source>
</evidence>
<dbReference type="Pfam" id="PF04479">
    <property type="entry name" value="RTA1"/>
    <property type="match status" value="1"/>
</dbReference>
<evidence type="ECO:0000256" key="3">
    <source>
        <dbReference type="ARBA" id="ARBA00022989"/>
    </source>
</evidence>
<feature type="transmembrane region" description="Helical" evidence="6">
    <location>
        <begin position="176"/>
        <end position="197"/>
    </location>
</feature>
<feature type="transmembrane region" description="Helical" evidence="6">
    <location>
        <begin position="260"/>
        <end position="283"/>
    </location>
</feature>
<comment type="subcellular location">
    <subcellularLocation>
        <location evidence="1">Membrane</location>
        <topology evidence="1">Multi-pass membrane protein</topology>
    </subcellularLocation>
</comment>
<gene>
    <name evidence="7" type="ORF">EK21DRAFT_93450</name>
</gene>
<evidence type="ECO:0000256" key="5">
    <source>
        <dbReference type="SAM" id="MobiDB-lite"/>
    </source>
</evidence>
<feature type="region of interest" description="Disordered" evidence="5">
    <location>
        <begin position="1"/>
        <end position="33"/>
    </location>
</feature>
<reference evidence="7" key="1">
    <citation type="journal article" date="2020" name="Stud. Mycol.">
        <title>101 Dothideomycetes genomes: a test case for predicting lifestyles and emergence of pathogens.</title>
        <authorList>
            <person name="Haridas S."/>
            <person name="Albert R."/>
            <person name="Binder M."/>
            <person name="Bloem J."/>
            <person name="Labutti K."/>
            <person name="Salamov A."/>
            <person name="Andreopoulos B."/>
            <person name="Baker S."/>
            <person name="Barry K."/>
            <person name="Bills G."/>
            <person name="Bluhm B."/>
            <person name="Cannon C."/>
            <person name="Castanera R."/>
            <person name="Culley D."/>
            <person name="Daum C."/>
            <person name="Ezra D."/>
            <person name="Gonzalez J."/>
            <person name="Henrissat B."/>
            <person name="Kuo A."/>
            <person name="Liang C."/>
            <person name="Lipzen A."/>
            <person name="Lutzoni F."/>
            <person name="Magnuson J."/>
            <person name="Mondo S."/>
            <person name="Nolan M."/>
            <person name="Ohm R."/>
            <person name="Pangilinan J."/>
            <person name="Park H.-J."/>
            <person name="Ramirez L."/>
            <person name="Alfaro M."/>
            <person name="Sun H."/>
            <person name="Tritt A."/>
            <person name="Yoshinaga Y."/>
            <person name="Zwiers L.-H."/>
            <person name="Turgeon B."/>
            <person name="Goodwin S."/>
            <person name="Spatafora J."/>
            <person name="Crous P."/>
            <person name="Grigoriev I."/>
        </authorList>
    </citation>
    <scope>NUCLEOTIDE SEQUENCE</scope>
    <source>
        <strain evidence="7">CBS 110217</strain>
    </source>
</reference>
<dbReference type="PANTHER" id="PTHR31465">
    <property type="entry name" value="PROTEIN RTA1-RELATED"/>
    <property type="match status" value="1"/>
</dbReference>
<accession>A0A9P4LH88</accession>
<evidence type="ECO:0000256" key="4">
    <source>
        <dbReference type="ARBA" id="ARBA00023136"/>
    </source>
</evidence>
<protein>
    <submittedName>
        <fullName evidence="7">Uncharacterized protein</fullName>
    </submittedName>
</protein>
<feature type="transmembrane region" description="Helical" evidence="6">
    <location>
        <begin position="217"/>
        <end position="239"/>
    </location>
</feature>
<feature type="transmembrane region" description="Helical" evidence="6">
    <location>
        <begin position="54"/>
        <end position="76"/>
    </location>
</feature>
<keyword evidence="2 6" id="KW-0812">Transmembrane</keyword>
<feature type="transmembrane region" description="Helical" evidence="6">
    <location>
        <begin position="303"/>
        <end position="323"/>
    </location>
</feature>
<dbReference type="Proteomes" id="UP000799777">
    <property type="component" value="Unassembled WGS sequence"/>
</dbReference>
<dbReference type="AlphaFoldDB" id="A0A9P4LH88"/>
<dbReference type="GO" id="GO:0016020">
    <property type="term" value="C:membrane"/>
    <property type="evidence" value="ECO:0007669"/>
    <property type="project" value="UniProtKB-SubCell"/>
</dbReference>
<keyword evidence="3 6" id="KW-1133">Transmembrane helix</keyword>
<comment type="caution">
    <text evidence="7">The sequence shown here is derived from an EMBL/GenBank/DDBJ whole genome shotgun (WGS) entry which is preliminary data.</text>
</comment>
<proteinExistence type="predicted"/>